<organism evidence="1 2">
    <name type="scientific">Elysia crispata</name>
    <name type="common">lettuce slug</name>
    <dbReference type="NCBI Taxonomy" id="231223"/>
    <lineage>
        <taxon>Eukaryota</taxon>
        <taxon>Metazoa</taxon>
        <taxon>Spiralia</taxon>
        <taxon>Lophotrochozoa</taxon>
        <taxon>Mollusca</taxon>
        <taxon>Gastropoda</taxon>
        <taxon>Heterobranchia</taxon>
        <taxon>Euthyneura</taxon>
        <taxon>Panpulmonata</taxon>
        <taxon>Sacoglossa</taxon>
        <taxon>Placobranchoidea</taxon>
        <taxon>Plakobranchidae</taxon>
        <taxon>Elysia</taxon>
    </lineage>
</organism>
<reference evidence="1" key="1">
    <citation type="journal article" date="2023" name="G3 (Bethesda)">
        <title>A reference genome for the long-term kleptoplast-retaining sea slug Elysia crispata morphotype clarki.</title>
        <authorList>
            <person name="Eastman K.E."/>
            <person name="Pendleton A.L."/>
            <person name="Shaikh M.A."/>
            <person name="Suttiyut T."/>
            <person name="Ogas R."/>
            <person name="Tomko P."/>
            <person name="Gavelis G."/>
            <person name="Widhalm J.R."/>
            <person name="Wisecaver J.H."/>
        </authorList>
    </citation>
    <scope>NUCLEOTIDE SEQUENCE</scope>
    <source>
        <strain evidence="1">ECLA1</strain>
    </source>
</reference>
<gene>
    <name evidence="1" type="ORF">RRG08_048797</name>
</gene>
<accession>A0AAE1AN00</accession>
<dbReference type="AlphaFoldDB" id="A0AAE1AN00"/>
<dbReference type="EMBL" id="JAWDGP010001522">
    <property type="protein sequence ID" value="KAK3790673.1"/>
    <property type="molecule type" value="Genomic_DNA"/>
</dbReference>
<dbReference type="Proteomes" id="UP001283361">
    <property type="component" value="Unassembled WGS sequence"/>
</dbReference>
<name>A0AAE1AN00_9GAST</name>
<proteinExistence type="predicted"/>
<comment type="caution">
    <text evidence="1">The sequence shown here is derived from an EMBL/GenBank/DDBJ whole genome shotgun (WGS) entry which is preliminary data.</text>
</comment>
<evidence type="ECO:0000313" key="2">
    <source>
        <dbReference type="Proteomes" id="UP001283361"/>
    </source>
</evidence>
<keyword evidence="2" id="KW-1185">Reference proteome</keyword>
<sequence length="157" mass="17060">MKADVHIQSNEKGHKLRIICTLLYCLPSHRPGYLALQDSSSTSPVSPRTEQGSLHISSATDFCGDASDLLAELHHKQTTLESCHNLSAPEVWSVKAVAPGVLTNFCESFPIHLEKFGSIAFSVVFSVPESLNFSTKIDETVRISPSTDTFLGDLDSA</sequence>
<evidence type="ECO:0000313" key="1">
    <source>
        <dbReference type="EMBL" id="KAK3790673.1"/>
    </source>
</evidence>
<protein>
    <submittedName>
        <fullName evidence="1">Uncharacterized protein</fullName>
    </submittedName>
</protein>